<proteinExistence type="predicted"/>
<evidence type="ECO:0000313" key="1">
    <source>
        <dbReference type="EMBL" id="VFK53228.1"/>
    </source>
</evidence>
<name>A0A450ZHM0_9GAMM</name>
<protein>
    <submittedName>
        <fullName evidence="1">Uncharacterized protein</fullName>
    </submittedName>
</protein>
<dbReference type="AlphaFoldDB" id="A0A450ZHM0"/>
<reference evidence="1" key="1">
    <citation type="submission" date="2019-02" db="EMBL/GenBank/DDBJ databases">
        <authorList>
            <person name="Gruber-Vodicka R. H."/>
            <person name="Seah K. B. B."/>
        </authorList>
    </citation>
    <scope>NUCLEOTIDE SEQUENCE</scope>
    <source>
        <strain evidence="2">BECK_BY2</strain>
        <strain evidence="1">BECK_BY3</strain>
    </source>
</reference>
<gene>
    <name evidence="2" type="ORF">BECKTUN1418E_GA0071001_10201</name>
    <name evidence="1" type="ORF">BECKTUN1418F_GA0071002_10181</name>
</gene>
<dbReference type="EMBL" id="CAADFV010000020">
    <property type="protein sequence ID" value="VFK54042.1"/>
    <property type="molecule type" value="Genomic_DNA"/>
</dbReference>
<evidence type="ECO:0000313" key="2">
    <source>
        <dbReference type="EMBL" id="VFK54042.1"/>
    </source>
</evidence>
<accession>A0A450ZHM0</accession>
<organism evidence="1">
    <name type="scientific">Candidatus Kentrum sp. TUN</name>
    <dbReference type="NCBI Taxonomy" id="2126343"/>
    <lineage>
        <taxon>Bacteria</taxon>
        <taxon>Pseudomonadati</taxon>
        <taxon>Pseudomonadota</taxon>
        <taxon>Gammaproteobacteria</taxon>
        <taxon>Candidatus Kentrum</taxon>
    </lineage>
</organism>
<dbReference type="EMBL" id="CAADFY010000018">
    <property type="protein sequence ID" value="VFK53228.1"/>
    <property type="molecule type" value="Genomic_DNA"/>
</dbReference>
<sequence>MVLRLQPPRAIPAIVTNVSDKILISRYRKRNVGKPGVYTDVYSLLVLVPSAKLARYSRNRILL</sequence>